<dbReference type="PANTHER" id="PTHR22597">
    <property type="entry name" value="POLYCOMB GROUP PROTEIN"/>
    <property type="match status" value="1"/>
</dbReference>
<evidence type="ECO:0000256" key="5">
    <source>
        <dbReference type="ARBA" id="ARBA00022853"/>
    </source>
</evidence>
<feature type="compositionally biased region" description="Low complexity" evidence="8">
    <location>
        <begin position="36"/>
        <end position="53"/>
    </location>
</feature>
<dbReference type="GeneID" id="19012357"/>
<dbReference type="InterPro" id="IPR019135">
    <property type="entry name" value="Polycomb_protein_VEFS-Box"/>
</dbReference>
<organism evidence="11 12">
    <name type="scientific">Bathycoccus prasinos</name>
    <dbReference type="NCBI Taxonomy" id="41875"/>
    <lineage>
        <taxon>Eukaryota</taxon>
        <taxon>Viridiplantae</taxon>
        <taxon>Chlorophyta</taxon>
        <taxon>Mamiellophyceae</taxon>
        <taxon>Mamiellales</taxon>
        <taxon>Bathycoccaceae</taxon>
        <taxon>Bathycoccus</taxon>
    </lineage>
</organism>
<evidence type="ECO:0000256" key="8">
    <source>
        <dbReference type="SAM" id="MobiDB-lite"/>
    </source>
</evidence>
<evidence type="ECO:0000256" key="3">
    <source>
        <dbReference type="ARBA" id="ARBA00022771"/>
    </source>
</evidence>
<dbReference type="InterPro" id="IPR057540">
    <property type="entry name" value="Znf_SUZ12"/>
</dbReference>
<dbReference type="GO" id="GO:0031490">
    <property type="term" value="F:chromatin DNA binding"/>
    <property type="evidence" value="ECO:0007669"/>
    <property type="project" value="TreeGrafter"/>
</dbReference>
<dbReference type="OrthoDB" id="515836at2759"/>
<feature type="compositionally biased region" description="Basic and acidic residues" evidence="8">
    <location>
        <begin position="120"/>
        <end position="137"/>
    </location>
</feature>
<dbReference type="Pfam" id="PF09733">
    <property type="entry name" value="VEFS-Box"/>
    <property type="match status" value="1"/>
</dbReference>
<accession>K8F2G5</accession>
<comment type="similarity">
    <text evidence="1">Belongs to the VEFS (VRN2-EMF2-FIS2-SU(Z)12) family.</text>
</comment>
<dbReference type="STRING" id="41875.K8F2G5"/>
<keyword evidence="3" id="KW-0863">Zinc-finger</keyword>
<keyword evidence="7" id="KW-0804">Transcription</keyword>
<dbReference type="GO" id="GO:0006325">
    <property type="term" value="P:chromatin organization"/>
    <property type="evidence" value="ECO:0007669"/>
    <property type="project" value="UniProtKB-KW"/>
</dbReference>
<feature type="domain" description="Polycomb protein VEFS-Box" evidence="9">
    <location>
        <begin position="591"/>
        <end position="710"/>
    </location>
</feature>
<evidence type="ECO:0000259" key="10">
    <source>
        <dbReference type="Pfam" id="PF23320"/>
    </source>
</evidence>
<evidence type="ECO:0000256" key="1">
    <source>
        <dbReference type="ARBA" id="ARBA00007416"/>
    </source>
</evidence>
<feature type="region of interest" description="Disordered" evidence="8">
    <location>
        <begin position="538"/>
        <end position="558"/>
    </location>
</feature>
<feature type="domain" description="Polycomb protein SUZ12-like zinc finger" evidence="10">
    <location>
        <begin position="166"/>
        <end position="231"/>
    </location>
</feature>
<dbReference type="EMBL" id="FO082267">
    <property type="protein sequence ID" value="CCO18980.1"/>
    <property type="molecule type" value="Genomic_DNA"/>
</dbReference>
<dbReference type="Proteomes" id="UP000198341">
    <property type="component" value="Chromosome 12"/>
</dbReference>
<feature type="region of interest" description="Disordered" evidence="8">
    <location>
        <begin position="726"/>
        <end position="751"/>
    </location>
</feature>
<keyword evidence="12" id="KW-1185">Reference proteome</keyword>
<feature type="region of interest" description="Disordered" evidence="8">
    <location>
        <begin position="101"/>
        <end position="163"/>
    </location>
</feature>
<evidence type="ECO:0000313" key="12">
    <source>
        <dbReference type="Proteomes" id="UP000198341"/>
    </source>
</evidence>
<dbReference type="RefSeq" id="XP_007509865.1">
    <property type="nucleotide sequence ID" value="XM_007509803.1"/>
</dbReference>
<evidence type="ECO:0000259" key="9">
    <source>
        <dbReference type="Pfam" id="PF09733"/>
    </source>
</evidence>
<feature type="compositionally biased region" description="Acidic residues" evidence="8">
    <location>
        <begin position="138"/>
        <end position="158"/>
    </location>
</feature>
<keyword evidence="6" id="KW-0805">Transcription regulation</keyword>
<sequence>MEEEEEEALKKQREMTTVNNVKKQQPTRVVTTGVAQTPNNNTNNTQQQQTRNQEPGSIAQPDSNTFKNHYQDLVMLYRTLHERAKGPKTLKKSFLVRNLRYIKPKKRKRKSTTTEMSAETTEKKIKSNERSRSRSRGDDDDESDKDENEEEEEEESEDEKQPKDDQDVMFRYFYKAKGIADLRVSEKTERAYRARCPFCNLKPRNFIGLCQHLNASHDQFYFTFLPVNTVQKRTLTDPNRMYVAKSEDRVVTMNTIEVRIKKTSFVMCENGQDKLNMLDATLLKDPANKSFEFFSGGKYQKVGTNKVILPAIGNLAPTNTSSQDVQSKTHGWENELAILKIKLNEEIRNKQLQKQNEMQLKSIEENISQVAKKAALKEKEHKRGWEENPFAQFFTPHYYDQISLDKAAAVLNGENAEEHVKDFYNSQKRMFGNDINLTKVVRAAKERVQAENRATAELGQFHVGAPEQQQRLLQQWSHSNNVKLQGVGVKRNREEGGDGREEEFPLGYAASEQLIRQRLAKEAEQKYIEKRIKKEKSKLEKRKFASQGELDKAASQKKNFRQSAQYQEVVATKKTTIQETGSRKSFAIGGRYYHSRTCLPMSKKIFKTEDKSTIPDSDDDEREQEEMWDKEDALFIDEYVDVAQVEKDFFRMWNKHVRKYCAMANRQMPDCTSSFMYVHKEKLVKDRQMRKLFHLHLMNMYDFGVLSGKVIQALVAKMNELRCESENHAPNSKLLSEKEEDTQSAEKAPPAVVEAIEIKN</sequence>
<keyword evidence="2" id="KW-0479">Metal-binding</keyword>
<keyword evidence="5" id="KW-0156">Chromatin regulator</keyword>
<dbReference type="PANTHER" id="PTHR22597:SF0">
    <property type="entry name" value="POLYCOMB PROTEIN SUZ12"/>
    <property type="match status" value="1"/>
</dbReference>
<reference evidence="11 12" key="1">
    <citation type="submission" date="2011-10" db="EMBL/GenBank/DDBJ databases">
        <authorList>
            <person name="Genoscope - CEA"/>
        </authorList>
    </citation>
    <scope>NUCLEOTIDE SEQUENCE [LARGE SCALE GENOMIC DNA]</scope>
    <source>
        <strain evidence="11 12">RCC 1105</strain>
    </source>
</reference>
<dbReference type="KEGG" id="bpg:Bathy12g01510"/>
<proteinExistence type="inferred from homology"/>
<name>K8F2G5_9CHLO</name>
<dbReference type="eggNOG" id="KOG2350">
    <property type="taxonomic scope" value="Eukaryota"/>
</dbReference>
<feature type="region of interest" description="Disordered" evidence="8">
    <location>
        <begin position="1"/>
        <end position="65"/>
    </location>
</feature>
<evidence type="ECO:0000256" key="2">
    <source>
        <dbReference type="ARBA" id="ARBA00022723"/>
    </source>
</evidence>
<evidence type="ECO:0000313" key="11">
    <source>
        <dbReference type="EMBL" id="CCO18980.1"/>
    </source>
</evidence>
<feature type="compositionally biased region" description="Basic residues" evidence="8">
    <location>
        <begin position="101"/>
        <end position="111"/>
    </location>
</feature>
<gene>
    <name evidence="11" type="ordered locus">Bathy12g01510</name>
</gene>
<evidence type="ECO:0000256" key="6">
    <source>
        <dbReference type="ARBA" id="ARBA00023015"/>
    </source>
</evidence>
<feature type="compositionally biased region" description="Polar residues" evidence="8">
    <location>
        <begin position="15"/>
        <end position="35"/>
    </location>
</feature>
<protein>
    <submittedName>
        <fullName evidence="11">Uncharacterized protein</fullName>
    </submittedName>
</protein>
<dbReference type="GO" id="GO:0008270">
    <property type="term" value="F:zinc ion binding"/>
    <property type="evidence" value="ECO:0007669"/>
    <property type="project" value="UniProtKB-KW"/>
</dbReference>
<keyword evidence="4" id="KW-0862">Zinc</keyword>
<dbReference type="Pfam" id="PF23320">
    <property type="entry name" value="Zn_SUZ12"/>
    <property type="match status" value="1"/>
</dbReference>
<dbReference type="CDD" id="cd21553">
    <property type="entry name" value="VEFS-box_EMF2-like"/>
    <property type="match status" value="1"/>
</dbReference>
<evidence type="ECO:0000256" key="4">
    <source>
        <dbReference type="ARBA" id="ARBA00022833"/>
    </source>
</evidence>
<dbReference type="AlphaFoldDB" id="K8F2G5"/>
<dbReference type="GO" id="GO:0005634">
    <property type="term" value="C:nucleus"/>
    <property type="evidence" value="ECO:0007669"/>
    <property type="project" value="TreeGrafter"/>
</dbReference>
<evidence type="ECO:0000256" key="7">
    <source>
        <dbReference type="ARBA" id="ARBA00023163"/>
    </source>
</evidence>